<name>A0AAV4XUF9_CAEEX</name>
<comment type="caution">
    <text evidence="2">The sequence shown here is derived from an EMBL/GenBank/DDBJ whole genome shotgun (WGS) entry which is preliminary data.</text>
</comment>
<keyword evidence="3" id="KW-1185">Reference proteome</keyword>
<dbReference type="Proteomes" id="UP001054945">
    <property type="component" value="Unassembled WGS sequence"/>
</dbReference>
<evidence type="ECO:0000313" key="2">
    <source>
        <dbReference type="EMBL" id="GIY98830.1"/>
    </source>
</evidence>
<proteinExistence type="predicted"/>
<dbReference type="AlphaFoldDB" id="A0AAV4XUF9"/>
<keyword evidence="1" id="KW-0472">Membrane</keyword>
<accession>A0AAV4XUF9</accession>
<protein>
    <submittedName>
        <fullName evidence="2">Uncharacterized protein</fullName>
    </submittedName>
</protein>
<sequence length="68" mass="7974">MLTNGSTLELFVRKYPDARGAMLTDGSTLEFFVPKYDDLRGILWSYSVITCFSMINASWRFRKYKMHP</sequence>
<keyword evidence="1" id="KW-0812">Transmembrane</keyword>
<evidence type="ECO:0000256" key="1">
    <source>
        <dbReference type="SAM" id="Phobius"/>
    </source>
</evidence>
<dbReference type="EMBL" id="BPLR01000972">
    <property type="protein sequence ID" value="GIY98830.1"/>
    <property type="molecule type" value="Genomic_DNA"/>
</dbReference>
<keyword evidence="1" id="KW-1133">Transmembrane helix</keyword>
<evidence type="ECO:0000313" key="3">
    <source>
        <dbReference type="Proteomes" id="UP001054945"/>
    </source>
</evidence>
<organism evidence="2 3">
    <name type="scientific">Caerostris extrusa</name>
    <name type="common">Bark spider</name>
    <name type="synonym">Caerostris bankana</name>
    <dbReference type="NCBI Taxonomy" id="172846"/>
    <lineage>
        <taxon>Eukaryota</taxon>
        <taxon>Metazoa</taxon>
        <taxon>Ecdysozoa</taxon>
        <taxon>Arthropoda</taxon>
        <taxon>Chelicerata</taxon>
        <taxon>Arachnida</taxon>
        <taxon>Araneae</taxon>
        <taxon>Araneomorphae</taxon>
        <taxon>Entelegynae</taxon>
        <taxon>Araneoidea</taxon>
        <taxon>Araneidae</taxon>
        <taxon>Caerostris</taxon>
    </lineage>
</organism>
<gene>
    <name evidence="2" type="ORF">CEXT_464841</name>
</gene>
<feature type="transmembrane region" description="Helical" evidence="1">
    <location>
        <begin position="41"/>
        <end position="59"/>
    </location>
</feature>
<reference evidence="2 3" key="1">
    <citation type="submission" date="2021-06" db="EMBL/GenBank/DDBJ databases">
        <title>Caerostris extrusa draft genome.</title>
        <authorList>
            <person name="Kono N."/>
            <person name="Arakawa K."/>
        </authorList>
    </citation>
    <scope>NUCLEOTIDE SEQUENCE [LARGE SCALE GENOMIC DNA]</scope>
</reference>